<name>A0A9R1WPD2_LACSA</name>
<comment type="caution">
    <text evidence="1">The sequence shown here is derived from an EMBL/GenBank/DDBJ whole genome shotgun (WGS) entry which is preliminary data.</text>
</comment>
<evidence type="ECO:0000313" key="2">
    <source>
        <dbReference type="Proteomes" id="UP000235145"/>
    </source>
</evidence>
<evidence type="ECO:0000313" key="1">
    <source>
        <dbReference type="EMBL" id="KAJ0226181.1"/>
    </source>
</evidence>
<dbReference type="Proteomes" id="UP000235145">
    <property type="component" value="Unassembled WGS sequence"/>
</dbReference>
<dbReference type="EMBL" id="NBSK02000001">
    <property type="protein sequence ID" value="KAJ0226181.1"/>
    <property type="molecule type" value="Genomic_DNA"/>
</dbReference>
<keyword evidence="2" id="KW-1185">Reference proteome</keyword>
<protein>
    <submittedName>
        <fullName evidence="1">Uncharacterized protein</fullName>
    </submittedName>
</protein>
<gene>
    <name evidence="1" type="ORF">LSAT_V11C100030580</name>
</gene>
<sequence length="167" mass="19194">MNQQSNVIDVVNHEIETQEQVVYHETKNQEEVINHEVENEELDYSLFVEYNVQKDCEPQPEVDILEGMASDDSGKAFYYESGYGFEGSGDDSDNSDYNLDETNIQFDVDVDMREFHSVVDVDEHGILNNHSTGERNDMIDNELEVIATDDYQFAGIHEDDRKKCLIG</sequence>
<accession>A0A9R1WPD2</accession>
<reference evidence="1 2" key="1">
    <citation type="journal article" date="2017" name="Nat. Commun.">
        <title>Genome assembly with in vitro proximity ligation data and whole-genome triplication in lettuce.</title>
        <authorList>
            <person name="Reyes-Chin-Wo S."/>
            <person name="Wang Z."/>
            <person name="Yang X."/>
            <person name="Kozik A."/>
            <person name="Arikit S."/>
            <person name="Song C."/>
            <person name="Xia L."/>
            <person name="Froenicke L."/>
            <person name="Lavelle D.O."/>
            <person name="Truco M.J."/>
            <person name="Xia R."/>
            <person name="Zhu S."/>
            <person name="Xu C."/>
            <person name="Xu H."/>
            <person name="Xu X."/>
            <person name="Cox K."/>
            <person name="Korf I."/>
            <person name="Meyers B.C."/>
            <person name="Michelmore R.W."/>
        </authorList>
    </citation>
    <scope>NUCLEOTIDE SEQUENCE [LARGE SCALE GENOMIC DNA]</scope>
    <source>
        <strain evidence="2">cv. Salinas</strain>
        <tissue evidence="1">Seedlings</tissue>
    </source>
</reference>
<organism evidence="1 2">
    <name type="scientific">Lactuca sativa</name>
    <name type="common">Garden lettuce</name>
    <dbReference type="NCBI Taxonomy" id="4236"/>
    <lineage>
        <taxon>Eukaryota</taxon>
        <taxon>Viridiplantae</taxon>
        <taxon>Streptophyta</taxon>
        <taxon>Embryophyta</taxon>
        <taxon>Tracheophyta</taxon>
        <taxon>Spermatophyta</taxon>
        <taxon>Magnoliopsida</taxon>
        <taxon>eudicotyledons</taxon>
        <taxon>Gunneridae</taxon>
        <taxon>Pentapetalae</taxon>
        <taxon>asterids</taxon>
        <taxon>campanulids</taxon>
        <taxon>Asterales</taxon>
        <taxon>Asteraceae</taxon>
        <taxon>Cichorioideae</taxon>
        <taxon>Cichorieae</taxon>
        <taxon>Lactucinae</taxon>
        <taxon>Lactuca</taxon>
    </lineage>
</organism>
<dbReference type="AlphaFoldDB" id="A0A9R1WPD2"/>
<proteinExistence type="predicted"/>